<feature type="transmembrane region" description="Helical" evidence="11">
    <location>
        <begin position="28"/>
        <end position="50"/>
    </location>
</feature>
<dbReference type="PRINTS" id="PR00245">
    <property type="entry name" value="OLFACTORYR"/>
</dbReference>
<feature type="transmembrane region" description="Helical" evidence="11">
    <location>
        <begin position="142"/>
        <end position="164"/>
    </location>
</feature>
<dbReference type="FunFam" id="1.20.1070.10:FF:000009">
    <property type="entry name" value="Olfactory receptor"/>
    <property type="match status" value="1"/>
</dbReference>
<dbReference type="Ensembl" id="ENSMODT00000029771.1">
    <property type="protein sequence ID" value="ENSMODP00000028190.1"/>
    <property type="gene ID" value="ENSMODG00000023081.1"/>
</dbReference>
<evidence type="ECO:0000256" key="8">
    <source>
        <dbReference type="ARBA" id="ARBA00023170"/>
    </source>
</evidence>
<proteinExistence type="inferred from homology"/>
<keyword evidence="9 10" id="KW-0807">Transducer</keyword>
<evidence type="ECO:0000256" key="2">
    <source>
        <dbReference type="ARBA" id="ARBA00022606"/>
    </source>
</evidence>
<dbReference type="CDD" id="cd15918">
    <property type="entry name" value="7tmA_OR1_7-like"/>
    <property type="match status" value="1"/>
</dbReference>
<reference evidence="13" key="2">
    <citation type="submission" date="2025-08" db="UniProtKB">
        <authorList>
            <consortium name="Ensembl"/>
        </authorList>
    </citation>
    <scope>IDENTIFICATION</scope>
</reference>
<dbReference type="InterPro" id="IPR000276">
    <property type="entry name" value="GPCR_Rhodpsn"/>
</dbReference>
<evidence type="ECO:0000256" key="3">
    <source>
        <dbReference type="ARBA" id="ARBA00022692"/>
    </source>
</evidence>
<evidence type="ECO:0000256" key="6">
    <source>
        <dbReference type="ARBA" id="ARBA00023040"/>
    </source>
</evidence>
<dbReference type="PANTHER" id="PTHR48001">
    <property type="entry name" value="OLFACTORY RECEPTOR"/>
    <property type="match status" value="1"/>
</dbReference>
<feature type="transmembrane region" description="Helical" evidence="11">
    <location>
        <begin position="240"/>
        <end position="263"/>
    </location>
</feature>
<keyword evidence="4 11" id="KW-0552">Olfaction</keyword>
<evidence type="ECO:0000256" key="5">
    <source>
        <dbReference type="ARBA" id="ARBA00022989"/>
    </source>
</evidence>
<feature type="transmembrane region" description="Helical" evidence="11">
    <location>
        <begin position="62"/>
        <end position="83"/>
    </location>
</feature>
<evidence type="ECO:0000256" key="4">
    <source>
        <dbReference type="ARBA" id="ARBA00022725"/>
    </source>
</evidence>
<keyword evidence="2 11" id="KW-0716">Sensory transduction</keyword>
<sequence>NDMGPGNQSTVSEFLLRGISHRPEHQQVLFGLFLFMYLVTIVGNLLISLAIISEPHLHTPMYFFLACLSLADIGLSSTTVLKMLVNMYTQCHTISYIGCLSQLYFFLTFGDLDSFLLAVMAYDRYVAICRPLHYTTAMRPRICVFLVSLCWVLTNLVALIHTLLMAQLSFCVPGEVSQFFCDIGPLLKLSCSDTHINELMVFAVGGPVMTIPFLCIVASYILIVSAILRIPAGSGGRLKAFSTCGSHLSVVCLFYGTVLSAYFCPSSVYSTEETASSVVYTVVTPMLNPFLYSLRNQDMKAGLVSLLRGRLFISQAQ</sequence>
<reference evidence="13" key="3">
    <citation type="submission" date="2025-09" db="UniProtKB">
        <authorList>
            <consortium name="Ensembl"/>
        </authorList>
    </citation>
    <scope>IDENTIFICATION</scope>
</reference>
<dbReference type="PROSITE" id="PS50262">
    <property type="entry name" value="G_PROTEIN_RECEP_F1_2"/>
    <property type="match status" value="1"/>
</dbReference>
<dbReference type="AlphaFoldDB" id="F7FR58"/>
<keyword evidence="14" id="KW-1185">Reference proteome</keyword>
<reference evidence="13 14" key="1">
    <citation type="journal article" date="2007" name="Nature">
        <title>Genome of the marsupial Monodelphis domestica reveals innovation in non-coding sequences.</title>
        <authorList>
            <person name="Mikkelsen T.S."/>
            <person name="Wakefield M.J."/>
            <person name="Aken B."/>
            <person name="Amemiya C.T."/>
            <person name="Chang J.L."/>
            <person name="Duke S."/>
            <person name="Garber M."/>
            <person name="Gentles A.J."/>
            <person name="Goodstadt L."/>
            <person name="Heger A."/>
            <person name="Jurka J."/>
            <person name="Kamal M."/>
            <person name="Mauceli E."/>
            <person name="Searle S.M."/>
            <person name="Sharpe T."/>
            <person name="Baker M.L."/>
            <person name="Batzer M.A."/>
            <person name="Benos P.V."/>
            <person name="Belov K."/>
            <person name="Clamp M."/>
            <person name="Cook A."/>
            <person name="Cuff J."/>
            <person name="Das R."/>
            <person name="Davidow L."/>
            <person name="Deakin J.E."/>
            <person name="Fazzari M.J."/>
            <person name="Glass J.L."/>
            <person name="Grabherr M."/>
            <person name="Greally J.M."/>
            <person name="Gu W."/>
            <person name="Hore T.A."/>
            <person name="Huttley G.A."/>
            <person name="Kleber M."/>
            <person name="Jirtle R.L."/>
            <person name="Koina E."/>
            <person name="Lee J.T."/>
            <person name="Mahony S."/>
            <person name="Marra M.A."/>
            <person name="Miller R.D."/>
            <person name="Nicholls R.D."/>
            <person name="Oda M."/>
            <person name="Papenfuss A.T."/>
            <person name="Parra Z.E."/>
            <person name="Pollock D.D."/>
            <person name="Ray D.A."/>
            <person name="Schein J.E."/>
            <person name="Speed T.P."/>
            <person name="Thompson K."/>
            <person name="VandeBerg J.L."/>
            <person name="Wade C.M."/>
            <person name="Walker J.A."/>
            <person name="Waters P.D."/>
            <person name="Webber C."/>
            <person name="Weidman J.R."/>
            <person name="Xie X."/>
            <person name="Zody M.C."/>
            <person name="Baldwin J."/>
            <person name="Abdouelleil A."/>
            <person name="Abdulkadir J."/>
            <person name="Abebe A."/>
            <person name="Abera B."/>
            <person name="Abreu J."/>
            <person name="Acer S.C."/>
            <person name="Aftuck L."/>
            <person name="Alexander A."/>
            <person name="An P."/>
            <person name="Anderson E."/>
            <person name="Anderson S."/>
            <person name="Arachi H."/>
            <person name="Azer M."/>
            <person name="Bachantsang P."/>
            <person name="Barry A."/>
            <person name="Bayul T."/>
            <person name="Berlin A."/>
            <person name="Bessette D."/>
            <person name="Bloom T."/>
            <person name="Bloom T."/>
            <person name="Boguslavskiy L."/>
            <person name="Bonnet C."/>
            <person name="Boukhgalter B."/>
            <person name="Bourzgui I."/>
            <person name="Brown A."/>
            <person name="Cahill P."/>
            <person name="Channer S."/>
            <person name="Cheshatsang Y."/>
            <person name="Chuda L."/>
            <person name="Citroen M."/>
            <person name="Collymore A."/>
            <person name="Cooke P."/>
            <person name="Costello M."/>
            <person name="D'Aco K."/>
            <person name="Daza R."/>
            <person name="De Haan G."/>
            <person name="DeGray S."/>
            <person name="DeMaso C."/>
            <person name="Dhargay N."/>
            <person name="Dooley K."/>
            <person name="Dooley E."/>
            <person name="Doricent M."/>
            <person name="Dorje P."/>
            <person name="Dorjee K."/>
            <person name="Dupes A."/>
            <person name="Elong R."/>
            <person name="Falk J."/>
            <person name="Farina A."/>
            <person name="Faro S."/>
            <person name="Ferguson D."/>
            <person name="Fisher S."/>
            <person name="Foley C.D."/>
            <person name="Franke A."/>
            <person name="Friedrich D."/>
            <person name="Gadbois L."/>
            <person name="Gearin G."/>
            <person name="Gearin C.R."/>
            <person name="Giannoukos G."/>
            <person name="Goode T."/>
            <person name="Graham J."/>
            <person name="Grandbois E."/>
            <person name="Grewal S."/>
            <person name="Gyaltsen K."/>
            <person name="Hafez N."/>
            <person name="Hagos B."/>
            <person name="Hall J."/>
            <person name="Henson C."/>
            <person name="Hollinger A."/>
            <person name="Honan T."/>
            <person name="Huard M.D."/>
            <person name="Hughes L."/>
            <person name="Hurhula B."/>
            <person name="Husby M.E."/>
            <person name="Kamat A."/>
            <person name="Kanga B."/>
            <person name="Kashin S."/>
            <person name="Khazanovich D."/>
            <person name="Kisner P."/>
            <person name="Lance K."/>
            <person name="Lara M."/>
            <person name="Lee W."/>
            <person name="Lennon N."/>
            <person name="Letendre F."/>
            <person name="LeVine R."/>
            <person name="Lipovsky A."/>
            <person name="Liu X."/>
            <person name="Liu J."/>
            <person name="Liu S."/>
            <person name="Lokyitsang T."/>
            <person name="Lokyitsang Y."/>
            <person name="Lubonja R."/>
            <person name="Lui A."/>
            <person name="MacDonald P."/>
            <person name="Magnisalis V."/>
            <person name="Maru K."/>
            <person name="Matthews C."/>
            <person name="McCusker W."/>
            <person name="McDonough S."/>
            <person name="Mehta T."/>
            <person name="Meldrim J."/>
            <person name="Meneus L."/>
            <person name="Mihai O."/>
            <person name="Mihalev A."/>
            <person name="Mihova T."/>
            <person name="Mittelman R."/>
            <person name="Mlenga V."/>
            <person name="Montmayeur A."/>
            <person name="Mulrain L."/>
            <person name="Navidi A."/>
            <person name="Naylor J."/>
            <person name="Negash T."/>
            <person name="Nguyen T."/>
            <person name="Nguyen N."/>
            <person name="Nicol R."/>
            <person name="Norbu C."/>
            <person name="Norbu N."/>
            <person name="Novod N."/>
            <person name="O'Neill B."/>
            <person name="Osman S."/>
            <person name="Markiewicz E."/>
            <person name="Oyono O.L."/>
            <person name="Patti C."/>
            <person name="Phunkhang P."/>
            <person name="Pierre F."/>
            <person name="Priest M."/>
            <person name="Raghuraman S."/>
            <person name="Rege F."/>
            <person name="Reyes R."/>
            <person name="Rise C."/>
            <person name="Rogov P."/>
            <person name="Ross K."/>
            <person name="Ryan E."/>
            <person name="Settipalli S."/>
            <person name="Shea T."/>
            <person name="Sherpa N."/>
            <person name="Shi L."/>
            <person name="Shih D."/>
            <person name="Sparrow T."/>
            <person name="Spaulding J."/>
            <person name="Stalker J."/>
            <person name="Stange-Thomann N."/>
            <person name="Stavropoulos S."/>
            <person name="Stone C."/>
            <person name="Strader C."/>
            <person name="Tesfaye S."/>
            <person name="Thomson T."/>
            <person name="Thoulutsang Y."/>
            <person name="Thoulutsang D."/>
            <person name="Topham K."/>
            <person name="Topping I."/>
            <person name="Tsamla T."/>
            <person name="Vassiliev H."/>
            <person name="Vo A."/>
            <person name="Wangchuk T."/>
            <person name="Wangdi T."/>
            <person name="Weiand M."/>
            <person name="Wilkinson J."/>
            <person name="Wilson A."/>
            <person name="Yadav S."/>
            <person name="Young G."/>
            <person name="Yu Q."/>
            <person name="Zembek L."/>
            <person name="Zhong D."/>
            <person name="Zimmer A."/>
            <person name="Zwirko Z."/>
            <person name="Jaffe D.B."/>
            <person name="Alvarez P."/>
            <person name="Brockman W."/>
            <person name="Butler J."/>
            <person name="Chin C."/>
            <person name="Gnerre S."/>
            <person name="MacCallum I."/>
            <person name="Graves J.A."/>
            <person name="Ponting C.P."/>
            <person name="Breen M."/>
            <person name="Samollow P.B."/>
            <person name="Lander E.S."/>
            <person name="Lindblad-Toh K."/>
        </authorList>
    </citation>
    <scope>NUCLEOTIDE SEQUENCE [LARGE SCALE GENOMIC DNA]</scope>
</reference>
<dbReference type="OMA" id="YTQCHTI"/>
<dbReference type="eggNOG" id="ENOG502T9KE">
    <property type="taxonomic scope" value="Eukaryota"/>
</dbReference>
<evidence type="ECO:0000256" key="10">
    <source>
        <dbReference type="RuleBase" id="RU000688"/>
    </source>
</evidence>
<dbReference type="GO" id="GO:0005886">
    <property type="term" value="C:plasma membrane"/>
    <property type="evidence" value="ECO:0000318"/>
    <property type="project" value="GO_Central"/>
</dbReference>
<feature type="transmembrane region" description="Helical" evidence="11">
    <location>
        <begin position="103"/>
        <end position="122"/>
    </location>
</feature>
<dbReference type="STRING" id="13616.ENSMODP00000028190"/>
<comment type="similarity">
    <text evidence="10">Belongs to the G-protein coupled receptor 1 family.</text>
</comment>
<dbReference type="GO" id="GO:0004930">
    <property type="term" value="F:G protein-coupled receptor activity"/>
    <property type="evidence" value="ECO:0007669"/>
    <property type="project" value="UniProtKB-KW"/>
</dbReference>
<evidence type="ECO:0000256" key="1">
    <source>
        <dbReference type="ARBA" id="ARBA00004141"/>
    </source>
</evidence>
<evidence type="ECO:0000313" key="13">
    <source>
        <dbReference type="Ensembl" id="ENSMODP00000028190.1"/>
    </source>
</evidence>
<evidence type="ECO:0000256" key="11">
    <source>
        <dbReference type="RuleBase" id="RU363047"/>
    </source>
</evidence>
<dbReference type="FunCoup" id="F7FR58">
    <property type="interactions" value="90"/>
</dbReference>
<dbReference type="Proteomes" id="UP000002280">
    <property type="component" value="Chromosome 1"/>
</dbReference>
<dbReference type="GO" id="GO:0004984">
    <property type="term" value="F:olfactory receptor activity"/>
    <property type="evidence" value="ECO:0000318"/>
    <property type="project" value="GO_Central"/>
</dbReference>
<feature type="domain" description="G-protein coupled receptors family 1 profile" evidence="12">
    <location>
        <begin position="43"/>
        <end position="292"/>
    </location>
</feature>
<keyword evidence="8 10" id="KW-0675">Receptor</keyword>
<feature type="transmembrane region" description="Helical" evidence="11">
    <location>
        <begin position="275"/>
        <end position="294"/>
    </location>
</feature>
<accession>F7FR58</accession>
<dbReference type="HOGENOM" id="CLU_012526_5_5_1"/>
<dbReference type="InterPro" id="IPR000725">
    <property type="entry name" value="Olfact_rcpt"/>
</dbReference>
<evidence type="ECO:0000259" key="12">
    <source>
        <dbReference type="PROSITE" id="PS50262"/>
    </source>
</evidence>
<dbReference type="PRINTS" id="PR00237">
    <property type="entry name" value="GPCRRHODOPSN"/>
</dbReference>
<keyword evidence="3 10" id="KW-0812">Transmembrane</keyword>
<keyword evidence="5 11" id="KW-1133">Transmembrane helix</keyword>
<feature type="transmembrane region" description="Helical" evidence="11">
    <location>
        <begin position="209"/>
        <end position="228"/>
    </location>
</feature>
<keyword evidence="7 11" id="KW-0472">Membrane</keyword>
<name>F7FR58_MONDO</name>
<dbReference type="PROSITE" id="PS00237">
    <property type="entry name" value="G_PROTEIN_RECEP_F1_1"/>
    <property type="match status" value="1"/>
</dbReference>
<keyword evidence="11" id="KW-1003">Cell membrane</keyword>
<protein>
    <recommendedName>
        <fullName evidence="11">Olfactory receptor</fullName>
    </recommendedName>
</protein>
<comment type="subcellular location">
    <subcellularLocation>
        <location evidence="11">Cell membrane</location>
        <topology evidence="11">Multi-pass membrane protein</topology>
    </subcellularLocation>
    <subcellularLocation>
        <location evidence="1">Membrane</location>
        <topology evidence="1">Multi-pass membrane protein</topology>
    </subcellularLocation>
</comment>
<gene>
    <name evidence="13" type="primary">LOC103096066</name>
</gene>
<organism evidence="13 14">
    <name type="scientific">Monodelphis domestica</name>
    <name type="common">Gray short-tailed opossum</name>
    <dbReference type="NCBI Taxonomy" id="13616"/>
    <lineage>
        <taxon>Eukaryota</taxon>
        <taxon>Metazoa</taxon>
        <taxon>Chordata</taxon>
        <taxon>Craniata</taxon>
        <taxon>Vertebrata</taxon>
        <taxon>Euteleostomi</taxon>
        <taxon>Mammalia</taxon>
        <taxon>Metatheria</taxon>
        <taxon>Didelphimorphia</taxon>
        <taxon>Didelphidae</taxon>
        <taxon>Monodelphis</taxon>
    </lineage>
</organism>
<dbReference type="Pfam" id="PF13853">
    <property type="entry name" value="7tm_4"/>
    <property type="match status" value="1"/>
</dbReference>
<dbReference type="GO" id="GO:0007165">
    <property type="term" value="P:signal transduction"/>
    <property type="evidence" value="ECO:0000318"/>
    <property type="project" value="GO_Central"/>
</dbReference>
<dbReference type="InParanoid" id="F7FR58"/>
<dbReference type="GeneTree" id="ENSGT00940000163451"/>
<evidence type="ECO:0000256" key="9">
    <source>
        <dbReference type="ARBA" id="ARBA00023224"/>
    </source>
</evidence>
<dbReference type="Gene3D" id="1.20.1070.10">
    <property type="entry name" value="Rhodopsin 7-helix transmembrane proteins"/>
    <property type="match status" value="1"/>
</dbReference>
<keyword evidence="6 10" id="KW-0297">G-protein coupled receptor</keyword>
<dbReference type="SUPFAM" id="SSF81321">
    <property type="entry name" value="Family A G protein-coupled receptor-like"/>
    <property type="match status" value="1"/>
</dbReference>
<evidence type="ECO:0000256" key="7">
    <source>
        <dbReference type="ARBA" id="ARBA00023136"/>
    </source>
</evidence>
<dbReference type="InterPro" id="IPR017452">
    <property type="entry name" value="GPCR_Rhodpsn_7TM"/>
</dbReference>
<evidence type="ECO:0000313" key="14">
    <source>
        <dbReference type="Proteomes" id="UP000002280"/>
    </source>
</evidence>